<dbReference type="GO" id="GO:0005634">
    <property type="term" value="C:nucleus"/>
    <property type="evidence" value="ECO:0007669"/>
    <property type="project" value="TreeGrafter"/>
</dbReference>
<evidence type="ECO:0000313" key="6">
    <source>
        <dbReference type="Proteomes" id="UP000030665"/>
    </source>
</evidence>
<evidence type="ECO:0000256" key="3">
    <source>
        <dbReference type="SAM" id="MobiDB-lite"/>
    </source>
</evidence>
<evidence type="ECO:0000256" key="2">
    <source>
        <dbReference type="ARBA" id="ARBA00023306"/>
    </source>
</evidence>
<dbReference type="EMBL" id="HG805855">
    <property type="protein sequence ID" value="CDW53491.1"/>
    <property type="molecule type" value="Genomic_DNA"/>
</dbReference>
<accession>A0A077Z0B5</accession>
<dbReference type="GO" id="GO:0019888">
    <property type="term" value="F:protein phosphatase regulator activity"/>
    <property type="evidence" value="ECO:0007669"/>
    <property type="project" value="TreeGrafter"/>
</dbReference>
<dbReference type="STRING" id="36087.A0A077Z0B5"/>
<keyword evidence="4" id="KW-1133">Transmembrane helix</keyword>
<evidence type="ECO:0000256" key="1">
    <source>
        <dbReference type="ARBA" id="ARBA00006180"/>
    </source>
</evidence>
<dbReference type="GO" id="GO:0005829">
    <property type="term" value="C:cytosol"/>
    <property type="evidence" value="ECO:0007669"/>
    <property type="project" value="TreeGrafter"/>
</dbReference>
<dbReference type="PANTHER" id="PTHR12634:SF8">
    <property type="entry name" value="FIERY MOUNTAIN, ISOFORM D"/>
    <property type="match status" value="1"/>
</dbReference>
<keyword evidence="6" id="KW-1185">Reference proteome</keyword>
<feature type="transmembrane region" description="Helical" evidence="4">
    <location>
        <begin position="709"/>
        <end position="726"/>
    </location>
</feature>
<keyword evidence="2" id="KW-0131">Cell cycle</keyword>
<reference evidence="5" key="2">
    <citation type="submission" date="2014-03" db="EMBL/GenBank/DDBJ databases">
        <title>The whipworm genome and dual-species transcriptomics of an intimate host-pathogen interaction.</title>
        <authorList>
            <person name="Foth B.J."/>
            <person name="Tsai I.J."/>
            <person name="Reid A.J."/>
            <person name="Bancroft A.J."/>
            <person name="Nichol S."/>
            <person name="Tracey A."/>
            <person name="Holroyd N."/>
            <person name="Cotton J.A."/>
            <person name="Stanley E.J."/>
            <person name="Zarowiecki M."/>
            <person name="Liu J.Z."/>
            <person name="Huckvale T."/>
            <person name="Cooper P.J."/>
            <person name="Grencis R.K."/>
            <person name="Berriman M."/>
        </authorList>
    </citation>
    <scope>NUCLEOTIDE SEQUENCE [LARGE SCALE GENOMIC DNA]</scope>
</reference>
<dbReference type="AlphaFoldDB" id="A0A077Z0B5"/>
<reference evidence="5" key="1">
    <citation type="submission" date="2014-01" db="EMBL/GenBank/DDBJ databases">
        <authorList>
            <person name="Aslett M."/>
        </authorList>
    </citation>
    <scope>NUCLEOTIDE SEQUENCE</scope>
</reference>
<protein>
    <submittedName>
        <fullName evidence="5">Uncharacterized protein</fullName>
    </submittedName>
</protein>
<organism evidence="5 6">
    <name type="scientific">Trichuris trichiura</name>
    <name type="common">Whipworm</name>
    <name type="synonym">Trichocephalus trichiurus</name>
    <dbReference type="NCBI Taxonomy" id="36087"/>
    <lineage>
        <taxon>Eukaryota</taxon>
        <taxon>Metazoa</taxon>
        <taxon>Ecdysozoa</taxon>
        <taxon>Nematoda</taxon>
        <taxon>Enoplea</taxon>
        <taxon>Dorylaimia</taxon>
        <taxon>Trichinellida</taxon>
        <taxon>Trichuridae</taxon>
        <taxon>Trichuris</taxon>
    </lineage>
</organism>
<proteinExistence type="inferred from homology"/>
<comment type="similarity">
    <text evidence="1">Belongs to the SAPS family.</text>
</comment>
<gene>
    <name evidence="5" type="ORF">TTRE_0000175601</name>
</gene>
<evidence type="ECO:0000256" key="4">
    <source>
        <dbReference type="SAM" id="Phobius"/>
    </source>
</evidence>
<feature type="compositionally biased region" description="Polar residues" evidence="3">
    <location>
        <begin position="639"/>
        <end position="655"/>
    </location>
</feature>
<dbReference type="InterPro" id="IPR007587">
    <property type="entry name" value="SAPS"/>
</dbReference>
<sequence length="727" mass="81390">MFWEQLKAEEANVSHIMKQKELTVLEVLDHRSTPQEVRFMSEELFAFFNSKERISELLRIALSEQSAERKERSETAVQILKGNNGGFLPSLFSDPNNVNVLCEFLDADGPINWYLMSMFGALISAGLENCPIEVLTMMVTRKEMFCLLKNRISYPVIAKIIAEMIVLCSTNQGVLVALGRTCLEDLLAVRKLPELLSIPDAQFTVLFEQMYLQWRDYLLLNDELLEFPQVHTILSGAFIDGLCTVMFRPNTSEEKDFPYESEAVFVEGCGALYWIIKMVVALRDFRMGKRALSNGNGPTGDIVYNDCEALGAIVQKAGPFFSLLERAHSIKRDGDFVRGVPPFREAYFGTMRLFHQLAVSNAREIDEPFAERMFKIITEAFDRYCTNCYVLNLASLTLMHLSCSTEGDSSREELTPFIGILLISGEIFKFVLQVRDESEKYKKEHGRFPASYDFIMPIAWKVDDVVKEGIGSIFQLPDNDYANAWNAFVQTDLSPYQNMNVSLVKRAPAAPKVSTESKPVLDVIAEEQLAQKRSEFIMQLMNKRIPEAYGVSVESIAEDSDTENNLRFQWKQSVCHALIGKRQCASVTISWWRSFVLAMLHEVLSLTKIVQDAILDDANVSVSVTPQCSRLAPRKKSKLVNNPSGVTKSGKTSAGTVDAPSLKVHSAEGPEMGGNDEKIRPTATLSETSVANQGGSTKAAGPFISPGNWVLLLMIILHMAPLFLGFS</sequence>
<dbReference type="PANTHER" id="PTHR12634">
    <property type="entry name" value="SIT4 YEAST -ASSOCIATING PROTEIN-RELATED"/>
    <property type="match status" value="1"/>
</dbReference>
<name>A0A077Z0B5_TRITR</name>
<evidence type="ECO:0000313" key="5">
    <source>
        <dbReference type="EMBL" id="CDW53491.1"/>
    </source>
</evidence>
<keyword evidence="4" id="KW-0472">Membrane</keyword>
<feature type="region of interest" description="Disordered" evidence="3">
    <location>
        <begin position="633"/>
        <end position="679"/>
    </location>
</feature>
<dbReference type="GO" id="GO:0019903">
    <property type="term" value="F:protein phosphatase binding"/>
    <property type="evidence" value="ECO:0007669"/>
    <property type="project" value="InterPro"/>
</dbReference>
<dbReference type="OrthoDB" id="295029at2759"/>
<dbReference type="Proteomes" id="UP000030665">
    <property type="component" value="Unassembled WGS sequence"/>
</dbReference>
<keyword evidence="4" id="KW-0812">Transmembrane</keyword>